<dbReference type="GO" id="GO:0005509">
    <property type="term" value="F:calcium ion binding"/>
    <property type="evidence" value="ECO:0007669"/>
    <property type="project" value="InterPro"/>
</dbReference>
<dbReference type="STRING" id="137246.A0A401S719"/>
<dbReference type="GO" id="GO:0097228">
    <property type="term" value="C:sperm principal piece"/>
    <property type="evidence" value="ECO:0007669"/>
    <property type="project" value="TreeGrafter"/>
</dbReference>
<dbReference type="Proteomes" id="UP000287033">
    <property type="component" value="Unassembled WGS sequence"/>
</dbReference>
<organism evidence="3 4">
    <name type="scientific">Chiloscyllium punctatum</name>
    <name type="common">Brownbanded bambooshark</name>
    <name type="synonym">Hemiscyllium punctatum</name>
    <dbReference type="NCBI Taxonomy" id="137246"/>
    <lineage>
        <taxon>Eukaryota</taxon>
        <taxon>Metazoa</taxon>
        <taxon>Chordata</taxon>
        <taxon>Craniata</taxon>
        <taxon>Vertebrata</taxon>
        <taxon>Chondrichthyes</taxon>
        <taxon>Elasmobranchii</taxon>
        <taxon>Galeomorphii</taxon>
        <taxon>Galeoidea</taxon>
        <taxon>Orectolobiformes</taxon>
        <taxon>Hemiscylliidae</taxon>
        <taxon>Chiloscyllium</taxon>
    </lineage>
</organism>
<evidence type="ECO:0000313" key="4">
    <source>
        <dbReference type="Proteomes" id="UP000287033"/>
    </source>
</evidence>
<dbReference type="PANTHER" id="PTHR47065">
    <property type="entry name" value="EF-HAND CALCIUM-BINDING DOMAIN-CONTAINING PROTEIN 9"/>
    <property type="match status" value="1"/>
</dbReference>
<accession>A0A401S719</accession>
<gene>
    <name evidence="3" type="ORF">chiPu_0004594</name>
</gene>
<sequence>MKLKPGYIFNFLYLDKVHNLMSVRNTTVLLEYFKLLDVHESNTLNDVQFFHFLHCVTDMSKVNIKTTFTMFDWKASGEISFDEFYMLICIIIANKDKMEQQFLYRHSRAIFDLIDLDGGHTITPAEFCATGFLFNIKGRAYLQMFRDYSGSGGENLTYNEFKLFIMACLDKEEKTLEDRRKKKQKQPIIGLFTERNSLLSL</sequence>
<keyword evidence="1" id="KW-0106">Calcium</keyword>
<dbReference type="PROSITE" id="PS00018">
    <property type="entry name" value="EF_HAND_1"/>
    <property type="match status" value="1"/>
</dbReference>
<dbReference type="PROSITE" id="PS50222">
    <property type="entry name" value="EF_HAND_2"/>
    <property type="match status" value="1"/>
</dbReference>
<proteinExistence type="predicted"/>
<reference evidence="3 4" key="1">
    <citation type="journal article" date="2018" name="Nat. Ecol. Evol.">
        <title>Shark genomes provide insights into elasmobranch evolution and the origin of vertebrates.</title>
        <authorList>
            <person name="Hara Y"/>
            <person name="Yamaguchi K"/>
            <person name="Onimaru K"/>
            <person name="Kadota M"/>
            <person name="Koyanagi M"/>
            <person name="Keeley SD"/>
            <person name="Tatsumi K"/>
            <person name="Tanaka K"/>
            <person name="Motone F"/>
            <person name="Kageyama Y"/>
            <person name="Nozu R"/>
            <person name="Adachi N"/>
            <person name="Nishimura O"/>
            <person name="Nakagawa R"/>
            <person name="Tanegashima C"/>
            <person name="Kiyatake I"/>
            <person name="Matsumoto R"/>
            <person name="Murakumo K"/>
            <person name="Nishida K"/>
            <person name="Terakita A"/>
            <person name="Kuratani S"/>
            <person name="Sato K"/>
            <person name="Hyodo S Kuraku.S."/>
        </authorList>
    </citation>
    <scope>NUCLEOTIDE SEQUENCE [LARGE SCALE GENOMIC DNA]</scope>
</reference>
<dbReference type="InterPro" id="IPR042798">
    <property type="entry name" value="EFCAB9"/>
</dbReference>
<dbReference type="GO" id="GO:0061891">
    <property type="term" value="F:calcium ion sensor activity"/>
    <property type="evidence" value="ECO:0007669"/>
    <property type="project" value="TreeGrafter"/>
</dbReference>
<evidence type="ECO:0000313" key="3">
    <source>
        <dbReference type="EMBL" id="GCC26179.1"/>
    </source>
</evidence>
<dbReference type="GO" id="GO:0030317">
    <property type="term" value="P:flagellated sperm motility"/>
    <property type="evidence" value="ECO:0007669"/>
    <property type="project" value="TreeGrafter"/>
</dbReference>
<dbReference type="EMBL" id="BEZZ01000113">
    <property type="protein sequence ID" value="GCC26179.1"/>
    <property type="molecule type" value="Genomic_DNA"/>
</dbReference>
<dbReference type="PANTHER" id="PTHR47065:SF1">
    <property type="entry name" value="EF-HAND CALCIUM-BINDING DOMAIN-CONTAINING PROTEIN 9"/>
    <property type="match status" value="1"/>
</dbReference>
<dbReference type="AlphaFoldDB" id="A0A401S719"/>
<protein>
    <recommendedName>
        <fullName evidence="2">EF-hand domain-containing protein</fullName>
    </recommendedName>
</protein>
<dbReference type="InterPro" id="IPR018247">
    <property type="entry name" value="EF_Hand_1_Ca_BS"/>
</dbReference>
<dbReference type="SUPFAM" id="SSF47473">
    <property type="entry name" value="EF-hand"/>
    <property type="match status" value="1"/>
</dbReference>
<dbReference type="OrthoDB" id="186625at2759"/>
<comment type="caution">
    <text evidence="3">The sequence shown here is derived from an EMBL/GenBank/DDBJ whole genome shotgun (WGS) entry which is preliminary data.</text>
</comment>
<dbReference type="InterPro" id="IPR011992">
    <property type="entry name" value="EF-hand-dom_pair"/>
</dbReference>
<feature type="domain" description="EF-hand" evidence="2">
    <location>
        <begin position="59"/>
        <end position="94"/>
    </location>
</feature>
<dbReference type="OMA" id="FEMYRFL"/>
<dbReference type="Gene3D" id="1.10.238.10">
    <property type="entry name" value="EF-hand"/>
    <property type="match status" value="1"/>
</dbReference>
<evidence type="ECO:0000259" key="2">
    <source>
        <dbReference type="PROSITE" id="PS50222"/>
    </source>
</evidence>
<evidence type="ECO:0000256" key="1">
    <source>
        <dbReference type="ARBA" id="ARBA00022837"/>
    </source>
</evidence>
<dbReference type="InterPro" id="IPR002048">
    <property type="entry name" value="EF_hand_dom"/>
</dbReference>
<dbReference type="GO" id="GO:0005737">
    <property type="term" value="C:cytoplasm"/>
    <property type="evidence" value="ECO:0007669"/>
    <property type="project" value="TreeGrafter"/>
</dbReference>
<name>A0A401S719_CHIPU</name>
<keyword evidence="4" id="KW-1185">Reference proteome</keyword>